<organism evidence="3 4">
    <name type="scientific">Daphnia pulex</name>
    <name type="common">Water flea</name>
    <dbReference type="NCBI Taxonomy" id="6669"/>
    <lineage>
        <taxon>Eukaryota</taxon>
        <taxon>Metazoa</taxon>
        <taxon>Ecdysozoa</taxon>
        <taxon>Arthropoda</taxon>
        <taxon>Crustacea</taxon>
        <taxon>Branchiopoda</taxon>
        <taxon>Diplostraca</taxon>
        <taxon>Cladocera</taxon>
        <taxon>Anomopoda</taxon>
        <taxon>Daphniidae</taxon>
        <taxon>Daphnia</taxon>
    </lineage>
</organism>
<evidence type="ECO:0000313" key="3">
    <source>
        <dbReference type="EMBL" id="EFX70015.1"/>
    </source>
</evidence>
<sequence>MTRPLFYSLLMLAWMIISLYISASSSQPLKNNQNDSDSAEEIEQWSFKEKRPFCNAFAGCGRKRSMIKDTKHPPYEKAASNHPRLPNADTKLLDKLFAKIQHQRANFVQLDDPEYY</sequence>
<keyword evidence="2" id="KW-0472">Membrane</keyword>
<name>E9HE05_DAPPU</name>
<dbReference type="InterPro" id="IPR024276">
    <property type="entry name" value="CCAP"/>
</dbReference>
<dbReference type="Pfam" id="PF11105">
    <property type="entry name" value="CCAP"/>
    <property type="match status" value="1"/>
</dbReference>
<dbReference type="PhylomeDB" id="E9HE05"/>
<feature type="region of interest" description="Disordered" evidence="1">
    <location>
        <begin position="68"/>
        <end position="87"/>
    </location>
</feature>
<dbReference type="OrthoDB" id="6359210at2759"/>
<dbReference type="InParanoid" id="E9HE05"/>
<dbReference type="Proteomes" id="UP000000305">
    <property type="component" value="Unassembled WGS sequence"/>
</dbReference>
<protein>
    <submittedName>
        <fullName evidence="3">Crustacean cardioactive peptide</fullName>
    </submittedName>
</protein>
<dbReference type="STRING" id="6669.E9HE05"/>
<dbReference type="EMBL" id="GL732626">
    <property type="protein sequence ID" value="EFX70015.1"/>
    <property type="molecule type" value="Genomic_DNA"/>
</dbReference>
<proteinExistence type="predicted"/>
<evidence type="ECO:0000256" key="1">
    <source>
        <dbReference type="SAM" id="MobiDB-lite"/>
    </source>
</evidence>
<dbReference type="AlphaFoldDB" id="E9HE05"/>
<accession>E9HE05</accession>
<reference evidence="3 4" key="1">
    <citation type="journal article" date="2011" name="Science">
        <title>The ecoresponsive genome of Daphnia pulex.</title>
        <authorList>
            <person name="Colbourne J.K."/>
            <person name="Pfrender M.E."/>
            <person name="Gilbert D."/>
            <person name="Thomas W.K."/>
            <person name="Tucker A."/>
            <person name="Oakley T.H."/>
            <person name="Tokishita S."/>
            <person name="Aerts A."/>
            <person name="Arnold G.J."/>
            <person name="Basu M.K."/>
            <person name="Bauer D.J."/>
            <person name="Caceres C.E."/>
            <person name="Carmel L."/>
            <person name="Casola C."/>
            <person name="Choi J.H."/>
            <person name="Detter J.C."/>
            <person name="Dong Q."/>
            <person name="Dusheyko S."/>
            <person name="Eads B.D."/>
            <person name="Frohlich T."/>
            <person name="Geiler-Samerotte K.A."/>
            <person name="Gerlach D."/>
            <person name="Hatcher P."/>
            <person name="Jogdeo S."/>
            <person name="Krijgsveld J."/>
            <person name="Kriventseva E.V."/>
            <person name="Kultz D."/>
            <person name="Laforsch C."/>
            <person name="Lindquist E."/>
            <person name="Lopez J."/>
            <person name="Manak J.R."/>
            <person name="Muller J."/>
            <person name="Pangilinan J."/>
            <person name="Patwardhan R.P."/>
            <person name="Pitluck S."/>
            <person name="Pritham E.J."/>
            <person name="Rechtsteiner A."/>
            <person name="Rho M."/>
            <person name="Rogozin I.B."/>
            <person name="Sakarya O."/>
            <person name="Salamov A."/>
            <person name="Schaack S."/>
            <person name="Shapiro H."/>
            <person name="Shiga Y."/>
            <person name="Skalitzky C."/>
            <person name="Smith Z."/>
            <person name="Souvorov A."/>
            <person name="Sung W."/>
            <person name="Tang Z."/>
            <person name="Tsuchiya D."/>
            <person name="Tu H."/>
            <person name="Vos H."/>
            <person name="Wang M."/>
            <person name="Wolf Y.I."/>
            <person name="Yamagata H."/>
            <person name="Yamada T."/>
            <person name="Ye Y."/>
            <person name="Shaw J.R."/>
            <person name="Andrews J."/>
            <person name="Crease T.J."/>
            <person name="Tang H."/>
            <person name="Lucas S.M."/>
            <person name="Robertson H.M."/>
            <person name="Bork P."/>
            <person name="Koonin E.V."/>
            <person name="Zdobnov E.M."/>
            <person name="Grigoriev I.V."/>
            <person name="Lynch M."/>
            <person name="Boore J.L."/>
        </authorList>
    </citation>
    <scope>NUCLEOTIDE SEQUENCE [LARGE SCALE GENOMIC DNA]</scope>
</reference>
<dbReference type="KEGG" id="dpx:DAPPUDRAFT_300598"/>
<keyword evidence="2" id="KW-1133">Transmembrane helix</keyword>
<dbReference type="HOGENOM" id="CLU_2099280_0_0_1"/>
<evidence type="ECO:0000313" key="4">
    <source>
        <dbReference type="Proteomes" id="UP000000305"/>
    </source>
</evidence>
<evidence type="ECO:0000256" key="2">
    <source>
        <dbReference type="SAM" id="Phobius"/>
    </source>
</evidence>
<keyword evidence="4" id="KW-1185">Reference proteome</keyword>
<keyword evidence="2" id="KW-0812">Transmembrane</keyword>
<feature type="transmembrane region" description="Helical" evidence="2">
    <location>
        <begin position="6"/>
        <end position="23"/>
    </location>
</feature>
<gene>
    <name evidence="3" type="ORF">DAPPUDRAFT_300598</name>
</gene>